<evidence type="ECO:0000313" key="1">
    <source>
        <dbReference type="EMBL" id="MBC8577778.1"/>
    </source>
</evidence>
<dbReference type="Proteomes" id="UP000658131">
    <property type="component" value="Unassembled WGS sequence"/>
</dbReference>
<organism evidence="1 2">
    <name type="scientific">Yanshouia hominis</name>
    <dbReference type="NCBI Taxonomy" id="2763673"/>
    <lineage>
        <taxon>Bacteria</taxon>
        <taxon>Bacillati</taxon>
        <taxon>Bacillota</taxon>
        <taxon>Clostridia</taxon>
        <taxon>Eubacteriales</taxon>
        <taxon>Oscillospiraceae</taxon>
        <taxon>Yanshouia</taxon>
    </lineage>
</organism>
<keyword evidence="2" id="KW-1185">Reference proteome</keyword>
<keyword evidence="1" id="KW-0378">Hydrolase</keyword>
<sequence length="240" mass="28126">MERERILIGKIPSILWGTPSDRLYLYVHGQHGCKEEAEAFAEIAANYGWQVLSIDLPEHGERGAETNCFDPWHVLPELAEVMIAAKRRWKTISLRANSIGAWFSMLAFEKERLGSCLFVSPILDMQRLIANMMRWADVSRERLEQEQMINTNFGHTLSWKYLLYAERHPIAAWAFPTRILFGENEPLTERSTAEEFVCRFHCEMTVMPNGEHWFHTPEQLEFLKQWTHTSFTCIRAEHRD</sequence>
<dbReference type="SUPFAM" id="SSF53474">
    <property type="entry name" value="alpha/beta-Hydrolases"/>
    <property type="match status" value="1"/>
</dbReference>
<proteinExistence type="predicted"/>
<name>A0ABR7NMY0_9FIRM</name>
<dbReference type="EMBL" id="JACRTB010000050">
    <property type="protein sequence ID" value="MBC8577778.1"/>
    <property type="molecule type" value="Genomic_DNA"/>
</dbReference>
<dbReference type="InterPro" id="IPR029058">
    <property type="entry name" value="AB_hydrolase_fold"/>
</dbReference>
<gene>
    <name evidence="1" type="ORF">H8717_15410</name>
</gene>
<reference evidence="1 2" key="1">
    <citation type="submission" date="2020-08" db="EMBL/GenBank/DDBJ databases">
        <title>Genome public.</title>
        <authorList>
            <person name="Liu C."/>
            <person name="Sun Q."/>
        </authorList>
    </citation>
    <scope>NUCLEOTIDE SEQUENCE [LARGE SCALE GENOMIC DNA]</scope>
    <source>
        <strain evidence="1 2">BX1</strain>
    </source>
</reference>
<dbReference type="Gene3D" id="3.40.50.1820">
    <property type="entry name" value="alpha/beta hydrolase"/>
    <property type="match status" value="1"/>
</dbReference>
<accession>A0ABR7NMY0</accession>
<evidence type="ECO:0000313" key="2">
    <source>
        <dbReference type="Proteomes" id="UP000658131"/>
    </source>
</evidence>
<dbReference type="GO" id="GO:0016787">
    <property type="term" value="F:hydrolase activity"/>
    <property type="evidence" value="ECO:0007669"/>
    <property type="project" value="UniProtKB-KW"/>
</dbReference>
<protein>
    <submittedName>
        <fullName evidence="1">Alpha/beta hydrolase</fullName>
    </submittedName>
</protein>
<comment type="caution">
    <text evidence="1">The sequence shown here is derived from an EMBL/GenBank/DDBJ whole genome shotgun (WGS) entry which is preliminary data.</text>
</comment>
<dbReference type="RefSeq" id="WP_262401133.1">
    <property type="nucleotide sequence ID" value="NZ_JACRTB010000050.1"/>
</dbReference>